<evidence type="ECO:0000313" key="3">
    <source>
        <dbReference type="Proteomes" id="UP000824334"/>
    </source>
</evidence>
<gene>
    <name evidence="2" type="ORF">KWG56_05590</name>
</gene>
<feature type="domain" description="Asparagine synthetase" evidence="1">
    <location>
        <begin position="179"/>
        <end position="499"/>
    </location>
</feature>
<name>A0ABX8TKY1_9CAUL</name>
<dbReference type="GeneID" id="94374728"/>
<dbReference type="Pfam" id="PF00733">
    <property type="entry name" value="Asn_synthase"/>
    <property type="match status" value="1"/>
</dbReference>
<keyword evidence="3" id="KW-1185">Reference proteome</keyword>
<evidence type="ECO:0000259" key="1">
    <source>
        <dbReference type="Pfam" id="PF00733"/>
    </source>
</evidence>
<organism evidence="2 3">
    <name type="scientific">Brevundimonas nasdae</name>
    <dbReference type="NCBI Taxonomy" id="172043"/>
    <lineage>
        <taxon>Bacteria</taxon>
        <taxon>Pseudomonadati</taxon>
        <taxon>Pseudomonadota</taxon>
        <taxon>Alphaproteobacteria</taxon>
        <taxon>Caulobacterales</taxon>
        <taxon>Caulobacteraceae</taxon>
        <taxon>Brevundimonas</taxon>
    </lineage>
</organism>
<sequence>MRRPRPDLLVIGEWRPSGAEIAQVVEGAESGKACAEHLVRHGWGRYVAVHRDSTGDVSVLRDPTGSLDCAVWRSDPLRFIADDLPDVADSLLPAGLRIDWSSIADYVAAPERVVSQLALTDIETVHPGCLARLTRSGLEQALIWDPAAFYDRRGSISAGTDLLETVRGVVDALASDHDRFVTEISGGFDSAVVAGLLAGGPRDRLIAACNFHGRWPEGDERTYAHAVAERHHLDLNCIEKPVQPIRLEDFASLGAGLRPAMQAVDATYDAALADRMVRDGATASFTGQGGDAVFYQAAFPDLAADRRDRLGLMGLSPRFLSDTAQWTRRSAWAVARIGLRPHRAEIQSTSRHPWLAASAALPPGKRRQIRQLANAQIYWGDCRRARVGALLHPFLSQPVMEHCIALPADVLAAGGQDRAFARAAFAAILPDIVRQRRNKGDLTRHYGEINRLSLPLLRPLLIEGLLARNGVLDAARLEAELTPERLVWDGDYGRVVLLALLEVWAQAWVDRLGRRHA</sequence>
<dbReference type="InterPro" id="IPR001962">
    <property type="entry name" value="Asn_synthase"/>
</dbReference>
<dbReference type="RefSeq" id="WP_219373682.1">
    <property type="nucleotide sequence ID" value="NZ_CP080034.1"/>
</dbReference>
<accession>A0ABX8TKY1</accession>
<proteinExistence type="predicted"/>
<reference evidence="2 3" key="1">
    <citation type="submission" date="2021-07" db="EMBL/GenBank/DDBJ databases">
        <title>Isolation and characterization of bacteria from a gold mining with a capacity of golden bioaccumulation.</title>
        <authorList>
            <person name="Yang X.J."/>
        </authorList>
    </citation>
    <scope>NUCLEOTIDE SEQUENCE [LARGE SCALE GENOMIC DNA]</scope>
    <source>
        <strain evidence="2 3">Au29</strain>
    </source>
</reference>
<dbReference type="Proteomes" id="UP000824334">
    <property type="component" value="Chromosome"/>
</dbReference>
<dbReference type="EMBL" id="CP080034">
    <property type="protein sequence ID" value="QYC11448.1"/>
    <property type="molecule type" value="Genomic_DNA"/>
</dbReference>
<protein>
    <recommendedName>
        <fullName evidence="1">Asparagine synthetase domain-containing protein</fullName>
    </recommendedName>
</protein>
<evidence type="ECO:0000313" key="2">
    <source>
        <dbReference type="EMBL" id="QYC11448.1"/>
    </source>
</evidence>